<reference evidence="2 3" key="1">
    <citation type="journal article" date="2014" name="Science">
        <title>Plant genetics. Early allopolyploid evolution in the post-Neolithic Brassica napus oilseed genome.</title>
        <authorList>
            <person name="Chalhoub B."/>
            <person name="Denoeud F."/>
            <person name="Liu S."/>
            <person name="Parkin I.A."/>
            <person name="Tang H."/>
            <person name="Wang X."/>
            <person name="Chiquet J."/>
            <person name="Belcram H."/>
            <person name="Tong C."/>
            <person name="Samans B."/>
            <person name="Correa M."/>
            <person name="Da Silva C."/>
            <person name="Just J."/>
            <person name="Falentin C."/>
            <person name="Koh C.S."/>
            <person name="Le Clainche I."/>
            <person name="Bernard M."/>
            <person name="Bento P."/>
            <person name="Noel B."/>
            <person name="Labadie K."/>
            <person name="Alberti A."/>
            <person name="Charles M."/>
            <person name="Arnaud D."/>
            <person name="Guo H."/>
            <person name="Daviaud C."/>
            <person name="Alamery S."/>
            <person name="Jabbari K."/>
            <person name="Zhao M."/>
            <person name="Edger P.P."/>
            <person name="Chelaifa H."/>
            <person name="Tack D."/>
            <person name="Lassalle G."/>
            <person name="Mestiri I."/>
            <person name="Schnel N."/>
            <person name="Le Paslier M.C."/>
            <person name="Fan G."/>
            <person name="Renault V."/>
            <person name="Bayer P.E."/>
            <person name="Golicz A.A."/>
            <person name="Manoli S."/>
            <person name="Lee T.H."/>
            <person name="Thi V.H."/>
            <person name="Chalabi S."/>
            <person name="Hu Q."/>
            <person name="Fan C."/>
            <person name="Tollenaere R."/>
            <person name="Lu Y."/>
            <person name="Battail C."/>
            <person name="Shen J."/>
            <person name="Sidebottom C.H."/>
            <person name="Wang X."/>
            <person name="Canaguier A."/>
            <person name="Chauveau A."/>
            <person name="Berard A."/>
            <person name="Deniot G."/>
            <person name="Guan M."/>
            <person name="Liu Z."/>
            <person name="Sun F."/>
            <person name="Lim Y.P."/>
            <person name="Lyons E."/>
            <person name="Town C.D."/>
            <person name="Bancroft I."/>
            <person name="Wang X."/>
            <person name="Meng J."/>
            <person name="Ma J."/>
            <person name="Pires J.C."/>
            <person name="King G.J."/>
            <person name="Brunel D."/>
            <person name="Delourme R."/>
            <person name="Renard M."/>
            <person name="Aury J.M."/>
            <person name="Adams K.L."/>
            <person name="Batley J."/>
            <person name="Snowdon R.J."/>
            <person name="Tost J."/>
            <person name="Edwards D."/>
            <person name="Zhou Y."/>
            <person name="Hua W."/>
            <person name="Sharpe A.G."/>
            <person name="Paterson A.H."/>
            <person name="Guan C."/>
            <person name="Wincker P."/>
        </authorList>
    </citation>
    <scope>NUCLEOTIDE SEQUENCE [LARGE SCALE GENOMIC DNA]</scope>
    <source>
        <strain evidence="3">cv. Darmor-bzh</strain>
    </source>
</reference>
<dbReference type="EMBL" id="HG994355">
    <property type="protein sequence ID" value="CAF2155310.1"/>
    <property type="molecule type" value="Genomic_DNA"/>
</dbReference>
<reference evidence="2" key="2">
    <citation type="submission" date="2014-06" db="EMBL/GenBank/DDBJ databases">
        <authorList>
            <person name="Genoscope - CEA"/>
        </authorList>
    </citation>
    <scope>NUCLEOTIDE SEQUENCE</scope>
</reference>
<keyword evidence="3" id="KW-1185">Reference proteome</keyword>
<evidence type="ECO:0000313" key="2">
    <source>
        <dbReference type="EMBL" id="CDY60811.1"/>
    </source>
</evidence>
<dbReference type="OMA" id="VENACTM"/>
<evidence type="ECO:0000313" key="3">
    <source>
        <dbReference type="Proteomes" id="UP000028999"/>
    </source>
</evidence>
<reference evidence="1" key="3">
    <citation type="submission" date="2021-01" db="EMBL/GenBank/DDBJ databases">
        <authorList>
            <consortium name="Genoscope - CEA"/>
            <person name="William W."/>
        </authorList>
    </citation>
    <scope>NUCLEOTIDE SEQUENCE</scope>
</reference>
<dbReference type="Gene3D" id="1.25.40.180">
    <property type="match status" value="1"/>
</dbReference>
<organism evidence="2 3">
    <name type="scientific">Brassica napus</name>
    <name type="common">Rape</name>
    <dbReference type="NCBI Taxonomy" id="3708"/>
    <lineage>
        <taxon>Eukaryota</taxon>
        <taxon>Viridiplantae</taxon>
        <taxon>Streptophyta</taxon>
        <taxon>Embryophyta</taxon>
        <taxon>Tracheophyta</taxon>
        <taxon>Spermatophyta</taxon>
        <taxon>Magnoliopsida</taxon>
        <taxon>eudicotyledons</taxon>
        <taxon>Gunneridae</taxon>
        <taxon>Pentapetalae</taxon>
        <taxon>rosids</taxon>
        <taxon>malvids</taxon>
        <taxon>Brassicales</taxon>
        <taxon>Brassicaceae</taxon>
        <taxon>Brassiceae</taxon>
        <taxon>Brassica</taxon>
    </lineage>
</organism>
<dbReference type="Gramene" id="CDY60811">
    <property type="protein sequence ID" value="CDY60811"/>
    <property type="gene ID" value="GSBRNA2T00030096001"/>
</dbReference>
<dbReference type="AlphaFoldDB" id="A0A078JAA6"/>
<name>A0A078JAA6_BRANA</name>
<protein>
    <submittedName>
        <fullName evidence="1">(rape) hypothetical protein</fullName>
    </submittedName>
    <submittedName>
        <fullName evidence="2">BnaA01g37300D protein</fullName>
    </submittedName>
</protein>
<proteinExistence type="predicted"/>
<dbReference type="PaxDb" id="3708-A0A078JAA6"/>
<dbReference type="EMBL" id="LK033917">
    <property type="protein sequence ID" value="CDY60811.1"/>
    <property type="molecule type" value="Genomic_DNA"/>
</dbReference>
<dbReference type="Proteomes" id="UP001295469">
    <property type="component" value="Chromosome A01"/>
</dbReference>
<evidence type="ECO:0000313" key="1">
    <source>
        <dbReference type="EMBL" id="CAF2155310.1"/>
    </source>
</evidence>
<sequence length="240" mass="26642">MTILLFKYIRISIRIRSLNATALIKGVFNPDIDGKNTSQKLFIQTLVFTLSRKRMNQIISCVENACTMRQAPRDLKKRLETMSVYLCETTSHSAYAKAIITGFFQSVGSNVTAETSLLAVKNEIHGVFNAYGPVLLPYANTLNLQIQVIDTVERICLEADSSFFPAFGYIIEVLSNHGVDFEAIQVWKTRKNKERDEGTLSPREVALLTNLLGTPIGPAGAILQGYDLGQASQDARNMGF</sequence>
<gene>
    <name evidence="2" type="primary">BnaA01g37300D</name>
    <name evidence="1" type="ORF">DARMORV10_A01P39970.1</name>
    <name evidence="2" type="ORF">GSBRNA2T00030096001</name>
</gene>
<accession>A0A078JAA6</accession>
<dbReference type="Proteomes" id="UP000028999">
    <property type="component" value="Unassembled WGS sequence"/>
</dbReference>